<gene>
    <name evidence="3" type="ORF">EAT49_16155</name>
</gene>
<dbReference type="OrthoDB" id="9807890at2"/>
<proteinExistence type="predicted"/>
<dbReference type="SUPFAM" id="SSF56300">
    <property type="entry name" value="Metallo-dependent phosphatases"/>
    <property type="match status" value="1"/>
</dbReference>
<dbReference type="Gene3D" id="3.60.21.10">
    <property type="match status" value="1"/>
</dbReference>
<dbReference type="InterPro" id="IPR050126">
    <property type="entry name" value="Ap4A_hydrolase"/>
</dbReference>
<dbReference type="RefSeq" id="WP_123643342.1">
    <property type="nucleotide sequence ID" value="NZ_ML119089.1"/>
</dbReference>
<protein>
    <submittedName>
        <fullName evidence="3">Serine/threonine protein phosphatase</fullName>
    </submittedName>
</protein>
<name>A0A3N2QTV9_9RHOB</name>
<dbReference type="Proteomes" id="UP000268016">
    <property type="component" value="Unassembled WGS sequence"/>
</dbReference>
<dbReference type="PANTHER" id="PTHR42850">
    <property type="entry name" value="METALLOPHOSPHOESTERASE"/>
    <property type="match status" value="1"/>
</dbReference>
<keyword evidence="4" id="KW-1185">Reference proteome</keyword>
<evidence type="ECO:0000259" key="2">
    <source>
        <dbReference type="Pfam" id="PF00149"/>
    </source>
</evidence>
<reference evidence="3 4" key="1">
    <citation type="submission" date="2018-10" db="EMBL/GenBank/DDBJ databases">
        <title>Histidinibacterium lentulum gen. nov., sp. nov., a marine bacterium from the culture broth of Picochlorum sp. 122.</title>
        <authorList>
            <person name="Wang G."/>
        </authorList>
    </citation>
    <scope>NUCLEOTIDE SEQUENCE [LARGE SCALE GENOMIC DNA]</scope>
    <source>
        <strain evidence="3 4">B17</strain>
    </source>
</reference>
<evidence type="ECO:0000313" key="3">
    <source>
        <dbReference type="EMBL" id="ROT98475.1"/>
    </source>
</evidence>
<sequence>MKLPWKRRADDAAAPAPTPGFGPPEPDAPTYVVGDIHGRSDLLDRILGLIDDDIHARGVAETARVVIVGDFVDRGPDTKQVIETLVDLTRLMPRRVTPLLGNHERMMLDFLDRPEGRARSWLKHGGLDTLFSYGVGGVGPTPSPERAIEAANRLAEALTPEVHSWLARLPMQDRSGNLGIVHAGADPDSPFDLQSPADLTWGHPAFLDKPRRDGLWIAYGHTVVEEAHARDGRIAVDTGAWESGKLTAAAIWRGEVRFLQT</sequence>
<dbReference type="InterPro" id="IPR029052">
    <property type="entry name" value="Metallo-depent_PP-like"/>
</dbReference>
<feature type="compositionally biased region" description="Pro residues" evidence="1">
    <location>
        <begin position="16"/>
        <end position="27"/>
    </location>
</feature>
<comment type="caution">
    <text evidence="3">The sequence shown here is derived from an EMBL/GenBank/DDBJ whole genome shotgun (WGS) entry which is preliminary data.</text>
</comment>
<feature type="region of interest" description="Disordered" evidence="1">
    <location>
        <begin position="1"/>
        <end position="27"/>
    </location>
</feature>
<dbReference type="CDD" id="cd00144">
    <property type="entry name" value="MPP_PPP_family"/>
    <property type="match status" value="1"/>
</dbReference>
<dbReference type="AlphaFoldDB" id="A0A3N2QTV9"/>
<dbReference type="GO" id="GO:0005737">
    <property type="term" value="C:cytoplasm"/>
    <property type="evidence" value="ECO:0007669"/>
    <property type="project" value="TreeGrafter"/>
</dbReference>
<dbReference type="PANTHER" id="PTHR42850:SF11">
    <property type="entry name" value="BIS(5'-NUCLEOSYL)-TETRAPHOSPHATASE [SYMMETRICAL]"/>
    <property type="match status" value="1"/>
</dbReference>
<evidence type="ECO:0000313" key="4">
    <source>
        <dbReference type="Proteomes" id="UP000268016"/>
    </source>
</evidence>
<organism evidence="3 4">
    <name type="scientific">Histidinibacterium lentulum</name>
    <dbReference type="NCBI Taxonomy" id="2480588"/>
    <lineage>
        <taxon>Bacteria</taxon>
        <taxon>Pseudomonadati</taxon>
        <taxon>Pseudomonadota</taxon>
        <taxon>Alphaproteobacteria</taxon>
        <taxon>Rhodobacterales</taxon>
        <taxon>Paracoccaceae</taxon>
        <taxon>Histidinibacterium</taxon>
    </lineage>
</organism>
<dbReference type="InterPro" id="IPR004843">
    <property type="entry name" value="Calcineurin-like_PHP"/>
</dbReference>
<dbReference type="GO" id="GO:0008803">
    <property type="term" value="F:bis(5'-nucleosyl)-tetraphosphatase (symmetrical) activity"/>
    <property type="evidence" value="ECO:0007669"/>
    <property type="project" value="TreeGrafter"/>
</dbReference>
<accession>A0A3N2QTV9</accession>
<evidence type="ECO:0000256" key="1">
    <source>
        <dbReference type="SAM" id="MobiDB-lite"/>
    </source>
</evidence>
<dbReference type="Pfam" id="PF00149">
    <property type="entry name" value="Metallophos"/>
    <property type="match status" value="1"/>
</dbReference>
<feature type="domain" description="Calcineurin-like phosphoesterase" evidence="2">
    <location>
        <begin position="29"/>
        <end position="224"/>
    </location>
</feature>
<dbReference type="GO" id="GO:0110154">
    <property type="term" value="P:RNA decapping"/>
    <property type="evidence" value="ECO:0007669"/>
    <property type="project" value="TreeGrafter"/>
</dbReference>
<dbReference type="GO" id="GO:0016791">
    <property type="term" value="F:phosphatase activity"/>
    <property type="evidence" value="ECO:0007669"/>
    <property type="project" value="TreeGrafter"/>
</dbReference>
<dbReference type="EMBL" id="RDRB01000009">
    <property type="protein sequence ID" value="ROT98475.1"/>
    <property type="molecule type" value="Genomic_DNA"/>
</dbReference>